<dbReference type="InterPro" id="IPR015053">
    <property type="entry name" value="DUF1871"/>
</dbReference>
<gene>
    <name evidence="1" type="ORF">PTI97_09475</name>
</gene>
<reference evidence="1 2" key="1">
    <citation type="submission" date="2023-02" db="EMBL/GenBank/DDBJ databases">
        <title>A bacterium isolated from plastisphere.</title>
        <authorList>
            <person name="Sun Y."/>
        </authorList>
    </citation>
    <scope>NUCLEOTIDE SEQUENCE [LARGE SCALE GENOMIC DNA]</scope>
    <source>
        <strain evidence="2">a-1</strain>
    </source>
</reference>
<keyword evidence="2" id="KW-1185">Reference proteome</keyword>
<accession>A0ABY7WWU5</accession>
<sequence>MRTEDLLLTWDPLGYGTGSYGPEFDEVMMALIDVDSPEQLTEIIRRTLLDAFDECPPESEIIEMAQRLFASSSCQL</sequence>
<evidence type="ECO:0000313" key="2">
    <source>
        <dbReference type="Proteomes" id="UP001213680"/>
    </source>
</evidence>
<dbReference type="Gene3D" id="1.10.340.20">
    <property type="entry name" value="Apc36109-like domain"/>
    <property type="match status" value="1"/>
</dbReference>
<proteinExistence type="predicted"/>
<organism evidence="1 2">
    <name type="scientific">Exiguobacterium marinum</name>
    <dbReference type="NCBI Taxonomy" id="273528"/>
    <lineage>
        <taxon>Bacteria</taxon>
        <taxon>Bacillati</taxon>
        <taxon>Bacillota</taxon>
        <taxon>Bacilli</taxon>
        <taxon>Bacillales</taxon>
        <taxon>Bacillales Family XII. Incertae Sedis</taxon>
        <taxon>Exiguobacterium</taxon>
    </lineage>
</organism>
<dbReference type="RefSeq" id="WP_214885027.1">
    <property type="nucleotide sequence ID" value="NZ_CP118099.1"/>
</dbReference>
<dbReference type="Proteomes" id="UP001213680">
    <property type="component" value="Chromosome"/>
</dbReference>
<dbReference type="EMBL" id="CP118099">
    <property type="protein sequence ID" value="WDH75050.1"/>
    <property type="molecule type" value="Genomic_DNA"/>
</dbReference>
<dbReference type="Pfam" id="PF08958">
    <property type="entry name" value="DUF1871"/>
    <property type="match status" value="1"/>
</dbReference>
<evidence type="ECO:0000313" key="1">
    <source>
        <dbReference type="EMBL" id="WDH75050.1"/>
    </source>
</evidence>
<dbReference type="SUPFAM" id="SSF116922">
    <property type="entry name" value="YugE-like"/>
    <property type="match status" value="1"/>
</dbReference>
<protein>
    <submittedName>
        <fullName evidence="1">DUF1871 family protein</fullName>
    </submittedName>
</protein>
<dbReference type="InterPro" id="IPR023162">
    <property type="entry name" value="Apc36109-like_dom_sf"/>
</dbReference>
<name>A0ABY7WWU5_9BACL</name>